<dbReference type="InterPro" id="IPR002155">
    <property type="entry name" value="Thiolase"/>
</dbReference>
<sequence length="397" mass="42244">MMTRTVVICGVGMVPFKKPGQSDGYEVMGRDAAFAALQDSTLTYNDIDQAFASYVYGDSCAGQAALYGVGITGIPITNVNNNCASGSTAFSLAAQAIKYGISECVMALGFEQMTPGAIEMAFPDRTSPLQRHTDALADLVGATAEERQMPPAVMMFGCQAEIVMNEYGISEEAMAQIAIKSRVHAEHNPNAIYRTPLTTAEILEKPPIYRGLRKLFACPPSCGAASVIVCSEEFAKKHNLDIKVVLKGSGNCSDKADYFTSHPLDITFRALSKQAADLAYADAGVGPEDIDIIELHDCFTSNEILTYSALGLCQDADIEKFIMDGQNTYGGKYVVGPSGGLLAKGHPLGATGLAQITELVQQLRGQSGNRQVDGARIALQHNGGLGSAGFVNIFERL</sequence>
<dbReference type="NCBIfam" id="NF006102">
    <property type="entry name" value="PRK08256.1"/>
    <property type="match status" value="1"/>
</dbReference>
<proteinExistence type="predicted"/>
<evidence type="ECO:0000259" key="1">
    <source>
        <dbReference type="Pfam" id="PF00108"/>
    </source>
</evidence>
<dbReference type="Gene3D" id="3.40.47.10">
    <property type="match status" value="1"/>
</dbReference>
<feature type="domain" description="Thiolase N-terminal" evidence="1">
    <location>
        <begin position="6"/>
        <end position="191"/>
    </location>
</feature>
<accession>A0ABY9TE20</accession>
<dbReference type="Pfam" id="PF00108">
    <property type="entry name" value="Thiolase_N"/>
    <property type="match status" value="1"/>
</dbReference>
<gene>
    <name evidence="3" type="ORF">RI845_11190</name>
</gene>
<dbReference type="InterPro" id="IPR020616">
    <property type="entry name" value="Thiolase_N"/>
</dbReference>
<keyword evidence="4" id="KW-1185">Reference proteome</keyword>
<dbReference type="Pfam" id="PF22691">
    <property type="entry name" value="Thiolase_C_1"/>
    <property type="match status" value="1"/>
</dbReference>
<evidence type="ECO:0000259" key="2">
    <source>
        <dbReference type="Pfam" id="PF22691"/>
    </source>
</evidence>
<name>A0ABY9TE20_9GAMM</name>
<protein>
    <submittedName>
        <fullName evidence="3">Lipid-transfer protein</fullName>
    </submittedName>
</protein>
<evidence type="ECO:0000313" key="3">
    <source>
        <dbReference type="EMBL" id="WNC67088.1"/>
    </source>
</evidence>
<dbReference type="PANTHER" id="PTHR42870">
    <property type="entry name" value="ACETYL-COA C-ACETYLTRANSFERASE"/>
    <property type="match status" value="1"/>
</dbReference>
<dbReference type="InterPro" id="IPR055140">
    <property type="entry name" value="Thiolase_C_2"/>
</dbReference>
<dbReference type="RefSeq" id="WP_348386252.1">
    <property type="nucleotide sequence ID" value="NZ_CP134146.1"/>
</dbReference>
<dbReference type="CDD" id="cd00829">
    <property type="entry name" value="SCP-x_thiolase"/>
    <property type="match status" value="1"/>
</dbReference>
<dbReference type="SUPFAM" id="SSF53901">
    <property type="entry name" value="Thiolase-like"/>
    <property type="match status" value="2"/>
</dbReference>
<dbReference type="EMBL" id="CP134146">
    <property type="protein sequence ID" value="WNC67088.1"/>
    <property type="molecule type" value="Genomic_DNA"/>
</dbReference>
<feature type="domain" description="Thiolase C-terminal" evidence="2">
    <location>
        <begin position="264"/>
        <end position="396"/>
    </location>
</feature>
<dbReference type="PIRSF" id="PIRSF000429">
    <property type="entry name" value="Ac-CoA_Ac_transf"/>
    <property type="match status" value="1"/>
</dbReference>
<dbReference type="InterPro" id="IPR016039">
    <property type="entry name" value="Thiolase-like"/>
</dbReference>
<dbReference type="PANTHER" id="PTHR42870:SF1">
    <property type="entry name" value="NON-SPECIFIC LIPID-TRANSFER PROTEIN-LIKE 2"/>
    <property type="match status" value="1"/>
</dbReference>
<organism evidence="3 4">
    <name type="scientific">Thalassotalea nanhaiensis</name>
    <dbReference type="NCBI Taxonomy" id="3065648"/>
    <lineage>
        <taxon>Bacteria</taxon>
        <taxon>Pseudomonadati</taxon>
        <taxon>Pseudomonadota</taxon>
        <taxon>Gammaproteobacteria</taxon>
        <taxon>Alteromonadales</taxon>
        <taxon>Colwelliaceae</taxon>
        <taxon>Thalassotalea</taxon>
    </lineage>
</organism>
<evidence type="ECO:0000313" key="4">
    <source>
        <dbReference type="Proteomes" id="UP001248581"/>
    </source>
</evidence>
<reference evidence="4" key="1">
    <citation type="submission" date="2023-09" db="EMBL/GenBank/DDBJ databases">
        <authorList>
            <person name="Zhang C."/>
        </authorList>
    </citation>
    <scope>NUCLEOTIDE SEQUENCE [LARGE SCALE GENOMIC DNA]</scope>
    <source>
        <strain evidence="4">SQ345</strain>
    </source>
</reference>
<dbReference type="Proteomes" id="UP001248581">
    <property type="component" value="Chromosome"/>
</dbReference>